<evidence type="ECO:0000313" key="2">
    <source>
        <dbReference type="Proteomes" id="UP000095143"/>
    </source>
</evidence>
<reference evidence="1 2" key="1">
    <citation type="submission" date="2016-08" db="EMBL/GenBank/DDBJ databases">
        <title>Whole genome sequence of Pseudomonas graminis strain UASWS1507, a potential biological control agent for agriculture.</title>
        <authorList>
            <person name="Crovadore J."/>
            <person name="Calmin G."/>
            <person name="Chablais R."/>
            <person name="Cochard B."/>
            <person name="Lefort F."/>
        </authorList>
    </citation>
    <scope>NUCLEOTIDE SEQUENCE [LARGE SCALE GENOMIC DNA]</scope>
    <source>
        <strain evidence="1 2">UASWS1507</strain>
    </source>
</reference>
<accession>A0A1C2DYA3</accession>
<dbReference type="Proteomes" id="UP000095143">
    <property type="component" value="Unassembled WGS sequence"/>
</dbReference>
<dbReference type="AlphaFoldDB" id="A0A1C2DYA3"/>
<proteinExistence type="predicted"/>
<organism evidence="1 2">
    <name type="scientific">Pseudomonas graminis</name>
    <dbReference type="NCBI Taxonomy" id="158627"/>
    <lineage>
        <taxon>Bacteria</taxon>
        <taxon>Pseudomonadati</taxon>
        <taxon>Pseudomonadota</taxon>
        <taxon>Gammaproteobacteria</taxon>
        <taxon>Pseudomonadales</taxon>
        <taxon>Pseudomonadaceae</taxon>
        <taxon>Pseudomonas</taxon>
    </lineage>
</organism>
<name>A0A1C2DYA3_9PSED</name>
<evidence type="ECO:0000313" key="1">
    <source>
        <dbReference type="EMBL" id="OCX19749.1"/>
    </source>
</evidence>
<dbReference type="EMBL" id="MDEN01000063">
    <property type="protein sequence ID" value="OCX19749.1"/>
    <property type="molecule type" value="Genomic_DNA"/>
</dbReference>
<dbReference type="RefSeq" id="WP_065989691.1">
    <property type="nucleotide sequence ID" value="NZ_MDEN01000063.1"/>
</dbReference>
<sequence>MGMFDWLKPRQLSAEGVPPSALAQMLVRGSAAVLPAGAVLVKTYPEAQRIAESLREFPDDWAWRQKGYELEHVPTRFAIWVANKDYGLAEMTQHGGKQDFEAPEQQIIWPAVEAWLARGKVGFTGRLPKVKITARRGTYWCVADGHPWAGAGNSPADAYRSWARAVSIQARKDTTPQEHLHVWSAAL</sequence>
<protein>
    <submittedName>
        <fullName evidence="1">Uncharacterized protein</fullName>
    </submittedName>
</protein>
<comment type="caution">
    <text evidence="1">The sequence shown here is derived from an EMBL/GenBank/DDBJ whole genome shotgun (WGS) entry which is preliminary data.</text>
</comment>
<gene>
    <name evidence="1" type="ORF">BBI10_14440</name>
</gene>